<dbReference type="InterPro" id="IPR029063">
    <property type="entry name" value="SAM-dependent_MTases_sf"/>
</dbReference>
<dbReference type="GO" id="GO:0032259">
    <property type="term" value="P:methylation"/>
    <property type="evidence" value="ECO:0007669"/>
    <property type="project" value="UniProtKB-KW"/>
</dbReference>
<organism evidence="2 3">
    <name type="scientific">Petrachloros mirabilis ULC683</name>
    <dbReference type="NCBI Taxonomy" id="2781853"/>
    <lineage>
        <taxon>Bacteria</taxon>
        <taxon>Bacillati</taxon>
        <taxon>Cyanobacteriota</taxon>
        <taxon>Cyanophyceae</taxon>
        <taxon>Synechococcales</taxon>
        <taxon>Petrachlorosaceae</taxon>
        <taxon>Petrachloros</taxon>
        <taxon>Petrachloros mirabilis</taxon>
    </lineage>
</organism>
<protein>
    <submittedName>
        <fullName evidence="2">Methyltransferase domain-containing protein</fullName>
    </submittedName>
</protein>
<dbReference type="CDD" id="cd02440">
    <property type="entry name" value="AdoMet_MTases"/>
    <property type="match status" value="1"/>
</dbReference>
<feature type="domain" description="Methyltransferase type 11" evidence="1">
    <location>
        <begin position="101"/>
        <end position="151"/>
    </location>
</feature>
<evidence type="ECO:0000313" key="2">
    <source>
        <dbReference type="EMBL" id="NCJ08455.1"/>
    </source>
</evidence>
<dbReference type="Gene3D" id="3.40.50.150">
    <property type="entry name" value="Vaccinia Virus protein VP39"/>
    <property type="match status" value="1"/>
</dbReference>
<dbReference type="EMBL" id="WVIC01000053">
    <property type="protein sequence ID" value="NCJ08455.1"/>
    <property type="molecule type" value="Genomic_DNA"/>
</dbReference>
<sequence>MIINNVNRKIRQVVRYFRGYSPPGTVDFGDLYRLTPLSCEFGFDRGQPIDRYYIEKFLANQASHIQGKILEVGDATYTNKFGGDAVSQSEVLHVNGDNPNATIVADLTDAPQINSNQFDCFILTQTLNCIYDLQAAITTCHRILKPGGILLATLPGITQLPHDQWQSYQSWSLTPTSAQKIFETCFPTEYLQITAHGNVLASISFLMGISSQELTQKDLDFHDPQFPLLITVKAVKFQ</sequence>
<keyword evidence="2" id="KW-0489">Methyltransferase</keyword>
<dbReference type="RefSeq" id="WP_161826925.1">
    <property type="nucleotide sequence ID" value="NZ_WVIC01000053.1"/>
</dbReference>
<gene>
    <name evidence="2" type="ORF">GS597_18475</name>
</gene>
<dbReference type="Proteomes" id="UP000607397">
    <property type="component" value="Unassembled WGS sequence"/>
</dbReference>
<proteinExistence type="predicted"/>
<evidence type="ECO:0000259" key="1">
    <source>
        <dbReference type="Pfam" id="PF08241"/>
    </source>
</evidence>
<keyword evidence="2" id="KW-0808">Transferase</keyword>
<dbReference type="GO" id="GO:0008757">
    <property type="term" value="F:S-adenosylmethionine-dependent methyltransferase activity"/>
    <property type="evidence" value="ECO:0007669"/>
    <property type="project" value="InterPro"/>
</dbReference>
<keyword evidence="3" id="KW-1185">Reference proteome</keyword>
<name>A0A8K2A9R2_9CYAN</name>
<dbReference type="SUPFAM" id="SSF53335">
    <property type="entry name" value="S-adenosyl-L-methionine-dependent methyltransferases"/>
    <property type="match status" value="1"/>
</dbReference>
<accession>A0A8K2A9R2</accession>
<dbReference type="AlphaFoldDB" id="A0A8K2A9R2"/>
<dbReference type="InterPro" id="IPR013216">
    <property type="entry name" value="Methyltransf_11"/>
</dbReference>
<evidence type="ECO:0000313" key="3">
    <source>
        <dbReference type="Proteomes" id="UP000607397"/>
    </source>
</evidence>
<dbReference type="Pfam" id="PF08241">
    <property type="entry name" value="Methyltransf_11"/>
    <property type="match status" value="1"/>
</dbReference>
<comment type="caution">
    <text evidence="2">The sequence shown here is derived from an EMBL/GenBank/DDBJ whole genome shotgun (WGS) entry which is preliminary data.</text>
</comment>
<reference evidence="2" key="1">
    <citation type="submission" date="2019-12" db="EMBL/GenBank/DDBJ databases">
        <title>High-Quality draft genome sequences of three cyanobacteria isolated from the limestone walls of the Old Cathedral of Coimbra.</title>
        <authorList>
            <person name="Tiago I."/>
            <person name="Soares F."/>
            <person name="Portugal A."/>
        </authorList>
    </citation>
    <scope>NUCLEOTIDE SEQUENCE [LARGE SCALE GENOMIC DNA]</scope>
    <source>
        <strain evidence="2">C</strain>
    </source>
</reference>